<feature type="domain" description="Reverse transcriptase" evidence="1">
    <location>
        <begin position="51"/>
        <end position="319"/>
    </location>
</feature>
<dbReference type="SUPFAM" id="SSF56672">
    <property type="entry name" value="DNA/RNA polymerases"/>
    <property type="match status" value="1"/>
</dbReference>
<dbReference type="InterPro" id="IPR000477">
    <property type="entry name" value="RT_dom"/>
</dbReference>
<dbReference type="Proteomes" id="UP001454036">
    <property type="component" value="Unassembled WGS sequence"/>
</dbReference>
<dbReference type="CDD" id="cd01650">
    <property type="entry name" value="RT_nLTR_like"/>
    <property type="match status" value="1"/>
</dbReference>
<dbReference type="PANTHER" id="PTHR46890:SF48">
    <property type="entry name" value="RNA-DIRECTED DNA POLYMERASE"/>
    <property type="match status" value="1"/>
</dbReference>
<comment type="caution">
    <text evidence="2">The sequence shown here is derived from an EMBL/GenBank/DDBJ whole genome shotgun (WGS) entry which is preliminary data.</text>
</comment>
<evidence type="ECO:0000313" key="3">
    <source>
        <dbReference type="Proteomes" id="UP001454036"/>
    </source>
</evidence>
<keyword evidence="3" id="KW-1185">Reference proteome</keyword>
<protein>
    <recommendedName>
        <fullName evidence="1">Reverse transcriptase domain-containing protein</fullName>
    </recommendedName>
</protein>
<name>A0AAV3QYM5_LITER</name>
<proteinExistence type="predicted"/>
<dbReference type="Pfam" id="PF00078">
    <property type="entry name" value="RVT_1"/>
    <property type="match status" value="1"/>
</dbReference>
<dbReference type="PROSITE" id="PS50878">
    <property type="entry name" value="RT_POL"/>
    <property type="match status" value="1"/>
</dbReference>
<organism evidence="2 3">
    <name type="scientific">Lithospermum erythrorhizon</name>
    <name type="common">Purple gromwell</name>
    <name type="synonym">Lithospermum officinale var. erythrorhizon</name>
    <dbReference type="NCBI Taxonomy" id="34254"/>
    <lineage>
        <taxon>Eukaryota</taxon>
        <taxon>Viridiplantae</taxon>
        <taxon>Streptophyta</taxon>
        <taxon>Embryophyta</taxon>
        <taxon>Tracheophyta</taxon>
        <taxon>Spermatophyta</taxon>
        <taxon>Magnoliopsida</taxon>
        <taxon>eudicotyledons</taxon>
        <taxon>Gunneridae</taxon>
        <taxon>Pentapetalae</taxon>
        <taxon>asterids</taxon>
        <taxon>lamiids</taxon>
        <taxon>Boraginales</taxon>
        <taxon>Boraginaceae</taxon>
        <taxon>Boraginoideae</taxon>
        <taxon>Lithospermeae</taxon>
        <taxon>Lithospermum</taxon>
    </lineage>
</organism>
<dbReference type="AlphaFoldDB" id="A0AAV3QYM5"/>
<reference evidence="2 3" key="1">
    <citation type="submission" date="2024-01" db="EMBL/GenBank/DDBJ databases">
        <title>The complete chloroplast genome sequence of Lithospermum erythrorhizon: insights into the phylogenetic relationship among Boraginaceae species and the maternal lineages of purple gromwells.</title>
        <authorList>
            <person name="Okada T."/>
            <person name="Watanabe K."/>
        </authorList>
    </citation>
    <scope>NUCLEOTIDE SEQUENCE [LARGE SCALE GENOMIC DNA]</scope>
</reference>
<dbReference type="PANTHER" id="PTHR46890">
    <property type="entry name" value="NON-LTR RETROLELEMENT REVERSE TRANSCRIPTASE-LIKE PROTEIN-RELATED"/>
    <property type="match status" value="1"/>
</dbReference>
<dbReference type="InterPro" id="IPR052343">
    <property type="entry name" value="Retrotransposon-Effector_Assoc"/>
</dbReference>
<evidence type="ECO:0000259" key="1">
    <source>
        <dbReference type="PROSITE" id="PS50878"/>
    </source>
</evidence>
<dbReference type="InterPro" id="IPR043502">
    <property type="entry name" value="DNA/RNA_pol_sf"/>
</dbReference>
<dbReference type="EMBL" id="BAABME010006349">
    <property type="protein sequence ID" value="GAA0168096.1"/>
    <property type="molecule type" value="Genomic_DNA"/>
</dbReference>
<gene>
    <name evidence="2" type="ORF">LIER_22896</name>
</gene>
<accession>A0AAV3QYM5</accession>
<sequence length="446" mass="50989">MLLGEPTREEVKDVVFSLNKDSAAGPDGFNGHFYHNFWELIADEVVAAVAHFLRGHKLPQAFTSTTIALIPKTEAAKSWKDYRPMSLCTFANKIFTKILTTRLVIILPKLISEFQAGFAPGRLIQDNILLAQELVHHIDKGGKEGNVILNLDMSKAFDKISWQFLQKILSRIGFSDMLIKRFMACIDNSWFSLLLNGTTTGYFKSDKGVRQGDPLSPAFFILAEEYLLRGLNKLYSENPDLSYKSGQVVNKEKSSCILSHKVSQARVSIVLKDTGFRQGCLPFTHLGILIHKGKKQVILFDDMMEKVRLKLASWSSNFLSYGGRITLLQSVLTALPIYDLQVMKMPEHVQSKLERTLNKFLWDGIPWCKWNKVLAPFEEGGLNLRSFQDIHNSFMIKAWFRMREGECLWSRFMLDKYCRNQHPTRAAIHSGHSRVWKNIVKIRDKA</sequence>
<evidence type="ECO:0000313" key="2">
    <source>
        <dbReference type="EMBL" id="GAA0168096.1"/>
    </source>
</evidence>